<gene>
    <name evidence="1" type="ORF">ACFQL9_09705</name>
</gene>
<keyword evidence="2" id="KW-1185">Reference proteome</keyword>
<proteinExistence type="predicted"/>
<dbReference type="GeneID" id="81124725"/>
<sequence>MYEEKLGTDWTDISADEAIRRAYALGVAAAFGYENREEFDRLRDALDTSYDRSIIDLAYREGKQEAKVVHADSDAVDGDDVWAHLVDGAAPARDSDDADLDLAGPSGRPITATEFPTALERAGLLDGGADLEALGFPDLLGRTPTGHDDGGES</sequence>
<dbReference type="RefSeq" id="WP_284032837.1">
    <property type="nucleotide sequence ID" value="NZ_CP126154.1"/>
</dbReference>
<protein>
    <submittedName>
        <fullName evidence="1">Uncharacterized protein</fullName>
    </submittedName>
</protein>
<reference evidence="1 2" key="1">
    <citation type="journal article" date="2019" name="Int. J. Syst. Evol. Microbiol.">
        <title>The Global Catalogue of Microorganisms (GCM) 10K type strain sequencing project: providing services to taxonomists for standard genome sequencing and annotation.</title>
        <authorList>
            <consortium name="The Broad Institute Genomics Platform"/>
            <consortium name="The Broad Institute Genome Sequencing Center for Infectious Disease"/>
            <person name="Wu L."/>
            <person name="Ma J."/>
        </authorList>
    </citation>
    <scope>NUCLEOTIDE SEQUENCE [LARGE SCALE GENOMIC DNA]</scope>
    <source>
        <strain evidence="1 2">DT31</strain>
    </source>
</reference>
<accession>A0ABD5WF01</accession>
<name>A0ABD5WF01_9EURY</name>
<comment type="caution">
    <text evidence="1">The sequence shown here is derived from an EMBL/GenBank/DDBJ whole genome shotgun (WGS) entry which is preliminary data.</text>
</comment>
<evidence type="ECO:0000313" key="1">
    <source>
        <dbReference type="EMBL" id="MFC7069916.1"/>
    </source>
</evidence>
<dbReference type="InterPro" id="IPR058370">
    <property type="entry name" value="DUF8057"/>
</dbReference>
<dbReference type="AlphaFoldDB" id="A0ABD5WF01"/>
<dbReference type="Proteomes" id="UP001596461">
    <property type="component" value="Unassembled WGS sequence"/>
</dbReference>
<dbReference type="EMBL" id="JBHTAH010000007">
    <property type="protein sequence ID" value="MFC7069916.1"/>
    <property type="molecule type" value="Genomic_DNA"/>
</dbReference>
<organism evidence="1 2">
    <name type="scientific">Halobaculum lipolyticum</name>
    <dbReference type="NCBI Taxonomy" id="3032001"/>
    <lineage>
        <taxon>Archaea</taxon>
        <taxon>Methanobacteriati</taxon>
        <taxon>Methanobacteriota</taxon>
        <taxon>Stenosarchaea group</taxon>
        <taxon>Halobacteria</taxon>
        <taxon>Halobacteriales</taxon>
        <taxon>Haloferacaceae</taxon>
        <taxon>Halobaculum</taxon>
    </lineage>
</organism>
<evidence type="ECO:0000313" key="2">
    <source>
        <dbReference type="Proteomes" id="UP001596461"/>
    </source>
</evidence>
<dbReference type="Pfam" id="PF26244">
    <property type="entry name" value="DUF8057"/>
    <property type="match status" value="1"/>
</dbReference>